<accession>A0A5A8EKZ8</accession>
<feature type="domain" description="PIPK" evidence="5">
    <location>
        <begin position="1825"/>
        <end position="2239"/>
    </location>
</feature>
<proteinExistence type="predicted"/>
<dbReference type="PANTHER" id="PTHR45748:SF7">
    <property type="entry name" value="1-PHOSPHATIDYLINOSITOL 3-PHOSPHATE 5-KINASE-RELATED"/>
    <property type="match status" value="1"/>
</dbReference>
<organism evidence="6 7">
    <name type="scientific">Cafeteria roenbergensis</name>
    <name type="common">Marine flagellate</name>
    <dbReference type="NCBI Taxonomy" id="33653"/>
    <lineage>
        <taxon>Eukaryota</taxon>
        <taxon>Sar</taxon>
        <taxon>Stramenopiles</taxon>
        <taxon>Bigyra</taxon>
        <taxon>Opalozoa</taxon>
        <taxon>Bicosoecida</taxon>
        <taxon>Cafeteriaceae</taxon>
        <taxon>Cafeteria</taxon>
    </lineage>
</organism>
<keyword evidence="3" id="KW-0175">Coiled coil</keyword>
<feature type="compositionally biased region" description="Basic and acidic residues" evidence="4">
    <location>
        <begin position="2076"/>
        <end position="2086"/>
    </location>
</feature>
<evidence type="ECO:0000256" key="3">
    <source>
        <dbReference type="SAM" id="Coils"/>
    </source>
</evidence>
<feature type="compositionally biased region" description="Low complexity" evidence="4">
    <location>
        <begin position="801"/>
        <end position="819"/>
    </location>
</feature>
<gene>
    <name evidence="6" type="ORF">FNF27_00969</name>
</gene>
<evidence type="ECO:0000259" key="5">
    <source>
        <dbReference type="PROSITE" id="PS51455"/>
    </source>
</evidence>
<feature type="compositionally biased region" description="Low complexity" evidence="4">
    <location>
        <begin position="1019"/>
        <end position="1029"/>
    </location>
</feature>
<feature type="compositionally biased region" description="Low complexity" evidence="4">
    <location>
        <begin position="1231"/>
        <end position="1240"/>
    </location>
</feature>
<dbReference type="Pfam" id="PF00118">
    <property type="entry name" value="Cpn60_TCP1"/>
    <property type="match status" value="1"/>
</dbReference>
<dbReference type="SUPFAM" id="SSF56104">
    <property type="entry name" value="SAICAR synthase-like"/>
    <property type="match status" value="1"/>
</dbReference>
<keyword evidence="2" id="KW-0547">Nucleotide-binding</keyword>
<feature type="compositionally biased region" description="Low complexity" evidence="4">
    <location>
        <begin position="230"/>
        <end position="240"/>
    </location>
</feature>
<dbReference type="Gene3D" id="3.50.7.10">
    <property type="entry name" value="GroEL"/>
    <property type="match status" value="1"/>
</dbReference>
<dbReference type="OrthoDB" id="158357at2759"/>
<evidence type="ECO:0000256" key="4">
    <source>
        <dbReference type="SAM" id="MobiDB-lite"/>
    </source>
</evidence>
<feature type="coiled-coil region" evidence="3">
    <location>
        <begin position="1198"/>
        <end position="1225"/>
    </location>
</feature>
<feature type="compositionally biased region" description="Low complexity" evidence="4">
    <location>
        <begin position="1504"/>
        <end position="1539"/>
    </location>
</feature>
<feature type="region of interest" description="Disordered" evidence="4">
    <location>
        <begin position="1019"/>
        <end position="1057"/>
    </location>
</feature>
<feature type="region of interest" description="Disordered" evidence="4">
    <location>
        <begin position="1757"/>
        <end position="1835"/>
    </location>
</feature>
<dbReference type="GO" id="GO:0010008">
    <property type="term" value="C:endosome membrane"/>
    <property type="evidence" value="ECO:0007669"/>
    <property type="project" value="TreeGrafter"/>
</dbReference>
<feature type="region of interest" description="Disordered" evidence="4">
    <location>
        <begin position="801"/>
        <end position="859"/>
    </location>
</feature>
<feature type="compositionally biased region" description="Low complexity" evidence="4">
    <location>
        <begin position="2106"/>
        <end position="2125"/>
    </location>
</feature>
<dbReference type="Gene3D" id="3.30.810.10">
    <property type="entry name" value="2-Layer Sandwich"/>
    <property type="match status" value="1"/>
</dbReference>
<comment type="caution">
    <text evidence="6">The sequence shown here is derived from an EMBL/GenBank/DDBJ whole genome shotgun (WGS) entry which is preliminary data.</text>
</comment>
<dbReference type="Gene3D" id="3.30.800.10">
    <property type="entry name" value="Phosphatidylinositol Phosphate Kinase II Beta"/>
    <property type="match status" value="1"/>
</dbReference>
<feature type="compositionally biased region" description="Low complexity" evidence="4">
    <location>
        <begin position="1038"/>
        <end position="1050"/>
    </location>
</feature>
<dbReference type="InterPro" id="IPR027484">
    <property type="entry name" value="PInositol-4-P-5-kinase_N"/>
</dbReference>
<feature type="compositionally biased region" description="Low complexity" evidence="4">
    <location>
        <begin position="533"/>
        <end position="550"/>
    </location>
</feature>
<dbReference type="InterPro" id="IPR027483">
    <property type="entry name" value="PInositol-4-P-4/5-kinase_C_sf"/>
</dbReference>
<dbReference type="InterPro" id="IPR002498">
    <property type="entry name" value="PInositol-4-P-4/5-kinase_core"/>
</dbReference>
<dbReference type="Pfam" id="PF01504">
    <property type="entry name" value="PIP5K"/>
    <property type="match status" value="1"/>
</dbReference>
<dbReference type="GO" id="GO:0046854">
    <property type="term" value="P:phosphatidylinositol phosphate biosynthetic process"/>
    <property type="evidence" value="ECO:0007669"/>
    <property type="project" value="TreeGrafter"/>
</dbReference>
<keyword evidence="2" id="KW-0418">Kinase</keyword>
<feature type="region of interest" description="Disordered" evidence="4">
    <location>
        <begin position="1640"/>
        <end position="1743"/>
    </location>
</feature>
<name>A0A5A8EKZ8_CAFRO</name>
<dbReference type="SMART" id="SM00330">
    <property type="entry name" value="PIPKc"/>
    <property type="match status" value="1"/>
</dbReference>
<feature type="region of interest" description="Disordered" evidence="4">
    <location>
        <begin position="2076"/>
        <end position="2127"/>
    </location>
</feature>
<dbReference type="EC" id="2.7.1.150" evidence="1"/>
<sequence>MVEFGMTRMQAVLQQEDVYCGMLVRKIAALQPTLVLCSQGIARPVLEELAMQGVVAVPFVKRGVLVRVSRATGAAVVPSVNHLDKLPRAAVIGRARRFRVEPISLLPPGTSFPEAEVQVGGGLGRVAGLHPGESASAATRAVVERARAMRAATASLMRVDANPGQQGCTVILRGGPAALKSAKAALRAILPVVYTTSNGTDPEAKPSSAGLAPAGGGPRDEFRLDSVGDAPGRSAAPSPAPVAAGPAALPILSSAAAARLEAAIGLVLPFVLFSPRMEAAATASAAASGLPEDLARVAALRAAMPQRAEALMRVARTSLPELGPRLHNELGLGRRAAAAAAVSIASARRVLQQQAAAGNPVSGAVATAASAAISIALRAAEEARNPSLPQAAAFLTEASAAACAGSIVLAATAGPAAAPPMTVVPLPHFLMGDSASPDTAGWRRPLRLALRCVHAATLAPFAASRDKASEDLLFRLADSAPVVPRAVSAALSFSRPGAWLLADSRRRRRCEQQVESSAHRAGHSGRAGGDLQPASEAKAGASAASVPAPSQQRHGGAARLRSLAPPLTSQDVSEALEAVGAGLAGFERQAEAAAASAPPPWATSDIFSELSRPELGADVPGVGLDEPLEVLAMAETVTVSKSPYHRDNHGKSHPVLGCSPVWRICRAGAPGDTTLSEFLHSVAGSATIDVPVLDQDEDDDSGFPGPVALFGLADAGTAVVKRVNTLATTRTWWLGTGRIEARVVRLGRAVNVADHAPPTEPLPAVMRSPALPERLRTGASASSGGSVAASPRLLPDGGGYAASAGKAASGASSGAGKASVVPPSPMLRPGAQPRSGSNSPRGRGGAAPGAGASAGQHSRAELMRRPTLRILPMSEVSDTEVLCFGTCPKQNLRSPACLLSRGAGQLSLTRFVEMFLCNRSVAAYQPAVTGHLLPAASQVRRMFVLGAHAVEFRYVPVPVLEVATRRILPRAESWAAKERDSRLAALLSEASRVHSGQMERHERCCFALGVDQASIASSSRAHASRTADAGEGAPSTPARPGVGPAGRGSPFGAQNLPGARFTTPDEIRVTAIELAVEVATASKAARDFAVARATAITAAAEAGAALPRLWSGCDEDASCDALAASTAAWRWATRAHAAEESLARLELVVDKVFGTGVPVVGAVVNLGPPASIKQALEQSGAGKQAPAPASAAATLPLSPQLQMQLKQQQQQQQQLQQQLQSATLAGQHVARSTSRRSNSTAGPLSPTLGPARDSIPGGVTAGGADAAARLVGGGDASEPRARRQTDAPPPTKRSNPTSASATLTAATGRYPPTASRSLRGPGAGVRSSRALPAAWMAQLEQSSKSRTGTSESGEQASSDSRPGNAGPEAGRRDSGEGGDPSGSAPAADGSASEADTPSAFGGKATSASESREPRAGRSDAASGSRSFDATDAPSETGNASESSHRRSRGLASLGGTTAGGGEPGFGSAAHSDADAAHTPSTSDPGARAAPAPAGSGVTPSTTPAGHAESASAPAAGAGGAAAAAAKAAADAAASAAAKAPTPVPQSPQRDATRGKVPVVTRLFPGMELAVGGGTADFGLAPGVDGSVAPLDPSLSGSVVAHALLSASGQWRGSEELAEEEATPADLVSKSRLAAKRASEGAEAAAVQSHKESATARGSTAAKLSASASQGSGTSDKKGRSGGQPSRYELRRVSTRQTLSSLRGRLRAATSSTGGAKLSPTASGADDGAAKYPGGGHTSRSTGDGLARELSVLSSSALTDGSMQPSGSLLEEAPTAKGSGDVGADRPLGPERSGEQRGALAAASAASHTQTSDTPPPAGGCLPPLPEAAREGSEDAGAVFEPTHPLWSRGCFGRTLALTPEEILLSSVGQDVVVASEGQGRDGSVKLRVSCLWATHFHALRQLCLGSQRSFVESLAISSAWRTSGGKSGSTFERSQDHRFVVKAVSRNEFTGFTRNALAYFDHMREALCGSIVDPDMRHLDGSAAAPRLVRSRRPSFLVRILGAFEVNVSFTPPTPQGAAARFSRARGPTTKSFTRNVLVMENLWYGTTVPRGLKFDLKGKARNIQASDEAREAINRARHAESERAHAAAQAEHGPQAAGLAADRSPGVGPTAGPDAAGTGAGASPDKAEKSTVLLDSDFLMLTEGQPLALTETSMAVLMDGLRGDTEFLCDCRAMDYSLLVGVNSSAGRIVVGIIDYANTFTTTKFIEHAFKSIIESDATVQAPARYRSRMLRAVRAYFMPVPTRLAGPAIALGLRSPTPVDSLGSLWEAEHAAIDSDADAHGWRLASAPARSLAEPVLGVSQS</sequence>
<evidence type="ECO:0000313" key="6">
    <source>
        <dbReference type="EMBL" id="KAA0177798.1"/>
    </source>
</evidence>
<dbReference type="InterPro" id="IPR027409">
    <property type="entry name" value="GroEL-like_apical_dom_sf"/>
</dbReference>
<feature type="region of interest" description="Disordered" evidence="4">
    <location>
        <begin position="510"/>
        <end position="557"/>
    </location>
</feature>
<dbReference type="Proteomes" id="UP000322899">
    <property type="component" value="Unassembled WGS sequence"/>
</dbReference>
<feature type="compositionally biased region" description="Low complexity" evidence="4">
    <location>
        <begin position="2087"/>
        <end position="2099"/>
    </location>
</feature>
<dbReference type="InterPro" id="IPR002423">
    <property type="entry name" value="Cpn60/GroEL/TCP-1"/>
</dbReference>
<dbReference type="SUPFAM" id="SSF52029">
    <property type="entry name" value="GroEL apical domain-like"/>
    <property type="match status" value="1"/>
</dbReference>
<feature type="compositionally biased region" description="Pro residues" evidence="4">
    <location>
        <begin position="1813"/>
        <end position="1825"/>
    </location>
</feature>
<feature type="region of interest" description="Disordered" evidence="4">
    <location>
        <begin position="197"/>
        <end position="240"/>
    </location>
</feature>
<feature type="compositionally biased region" description="Polar residues" evidence="4">
    <location>
        <begin position="1757"/>
        <end position="1766"/>
    </location>
</feature>
<dbReference type="EMBL" id="VLTO01000003">
    <property type="protein sequence ID" value="KAA0177798.1"/>
    <property type="molecule type" value="Genomic_DNA"/>
</dbReference>
<keyword evidence="2" id="KW-0808">Transferase</keyword>
<dbReference type="PANTHER" id="PTHR45748">
    <property type="entry name" value="1-PHOSPHATIDYLINOSITOL 3-PHOSPHATE 5-KINASE-RELATED"/>
    <property type="match status" value="1"/>
</dbReference>
<evidence type="ECO:0000256" key="1">
    <source>
        <dbReference type="ARBA" id="ARBA00012009"/>
    </source>
</evidence>
<evidence type="ECO:0000313" key="7">
    <source>
        <dbReference type="Proteomes" id="UP000322899"/>
    </source>
</evidence>
<dbReference type="GO" id="GO:0000285">
    <property type="term" value="F:1-phosphatidylinositol-3-phosphate 5-kinase activity"/>
    <property type="evidence" value="ECO:0007669"/>
    <property type="project" value="UniProtKB-EC"/>
</dbReference>
<feature type="compositionally biased region" description="Low complexity" evidence="4">
    <location>
        <begin position="1484"/>
        <end position="1496"/>
    </location>
</feature>
<feature type="compositionally biased region" description="Low complexity" evidence="4">
    <location>
        <begin position="1418"/>
        <end position="1429"/>
    </location>
</feature>
<feature type="compositionally biased region" description="Polar residues" evidence="4">
    <location>
        <begin position="1339"/>
        <end position="1361"/>
    </location>
</feature>
<evidence type="ECO:0000256" key="2">
    <source>
        <dbReference type="PROSITE-ProRule" id="PRU00781"/>
    </source>
</evidence>
<reference evidence="6 7" key="1">
    <citation type="submission" date="2019-07" db="EMBL/GenBank/DDBJ databases">
        <title>Genomes of Cafeteria roenbergensis.</title>
        <authorList>
            <person name="Fischer M.G."/>
            <person name="Hackl T."/>
            <person name="Roman M."/>
        </authorList>
    </citation>
    <scope>NUCLEOTIDE SEQUENCE [LARGE SCALE GENOMIC DNA]</scope>
    <source>
        <strain evidence="6 7">E4-10P</strain>
    </source>
</reference>
<feature type="region of interest" description="Disordered" evidence="4">
    <location>
        <begin position="1225"/>
        <end position="1555"/>
    </location>
</feature>
<dbReference type="PROSITE" id="PS51455">
    <property type="entry name" value="PIPK"/>
    <property type="match status" value="1"/>
</dbReference>
<keyword evidence="2" id="KW-0067">ATP-binding</keyword>
<feature type="compositionally biased region" description="Low complexity" evidence="4">
    <location>
        <begin position="1297"/>
        <end position="1307"/>
    </location>
</feature>
<protein>
    <recommendedName>
        <fullName evidence="1">1-phosphatidylinositol-3-phosphate 5-kinase</fullName>
        <ecNumber evidence="1">2.7.1.150</ecNumber>
    </recommendedName>
</protein>
<feature type="compositionally biased region" description="Low complexity" evidence="4">
    <location>
        <begin position="1381"/>
        <end position="1395"/>
    </location>
</feature>
<dbReference type="GO" id="GO:0005524">
    <property type="term" value="F:ATP binding"/>
    <property type="evidence" value="ECO:0007669"/>
    <property type="project" value="UniProtKB-UniRule"/>
</dbReference>